<dbReference type="PANTHER" id="PTHR46374:SF1">
    <property type="entry name" value="START DOMAIN-CONTAINING PROTEIN"/>
    <property type="match status" value="1"/>
</dbReference>
<evidence type="ECO:0000313" key="7">
    <source>
        <dbReference type="Proteomes" id="UP000324800"/>
    </source>
</evidence>
<proteinExistence type="predicted"/>
<evidence type="ECO:0000256" key="2">
    <source>
        <dbReference type="ARBA" id="ARBA00023055"/>
    </source>
</evidence>
<dbReference type="Proteomes" id="UP000324800">
    <property type="component" value="Unassembled WGS sequence"/>
</dbReference>
<dbReference type="SUPFAM" id="SSF55961">
    <property type="entry name" value="Bet v1-like"/>
    <property type="match status" value="1"/>
</dbReference>
<dbReference type="PANTHER" id="PTHR46374">
    <property type="entry name" value="PROTEIN CBG07384"/>
    <property type="match status" value="1"/>
</dbReference>
<keyword evidence="2" id="KW-0445">Lipid transport</keyword>
<dbReference type="InterPro" id="IPR043556">
    <property type="entry name" value="StARD5/6"/>
</dbReference>
<dbReference type="Pfam" id="PF01852">
    <property type="entry name" value="START"/>
    <property type="match status" value="1"/>
</dbReference>
<comment type="caution">
    <text evidence="6">The sequence shown here is derived from an EMBL/GenBank/DDBJ whole genome shotgun (WGS) entry which is preliminary data.</text>
</comment>
<dbReference type="PROSITE" id="PS50848">
    <property type="entry name" value="START"/>
    <property type="match status" value="1"/>
</dbReference>
<gene>
    <name evidence="6" type="ORF">EZS28_022199</name>
</gene>
<dbReference type="InterPro" id="IPR023393">
    <property type="entry name" value="START-like_dom_sf"/>
</dbReference>
<keyword evidence="1" id="KW-0813">Transport</keyword>
<evidence type="ECO:0000313" key="6">
    <source>
        <dbReference type="EMBL" id="KAA6382275.1"/>
    </source>
</evidence>
<protein>
    <recommendedName>
        <fullName evidence="5">START domain-containing protein</fullName>
    </recommendedName>
</protein>
<dbReference type="OrthoDB" id="5403181at2759"/>
<dbReference type="GO" id="GO:0006869">
    <property type="term" value="P:lipid transport"/>
    <property type="evidence" value="ECO:0007669"/>
    <property type="project" value="UniProtKB-KW"/>
</dbReference>
<dbReference type="CDD" id="cd00177">
    <property type="entry name" value="START"/>
    <property type="match status" value="1"/>
</dbReference>
<keyword evidence="3" id="KW-0446">Lipid-binding</keyword>
<evidence type="ECO:0000259" key="5">
    <source>
        <dbReference type="PROSITE" id="PS50848"/>
    </source>
</evidence>
<dbReference type="EMBL" id="SNRW01006870">
    <property type="protein sequence ID" value="KAA6382275.1"/>
    <property type="molecule type" value="Genomic_DNA"/>
</dbReference>
<evidence type="ECO:0000256" key="4">
    <source>
        <dbReference type="ARBA" id="ARBA00024750"/>
    </source>
</evidence>
<evidence type="ECO:0000256" key="3">
    <source>
        <dbReference type="ARBA" id="ARBA00023121"/>
    </source>
</evidence>
<comment type="function">
    <text evidence="4">May be involved in the intracellular transport of sterols or other lipids. May bind cholesterol or other sterols.</text>
</comment>
<dbReference type="SMART" id="SM00234">
    <property type="entry name" value="START"/>
    <property type="match status" value="1"/>
</dbReference>
<dbReference type="AlphaFoldDB" id="A0A5J4VIC2"/>
<sequence>MSFEGLDLSQATKDWEYLKEVGENPNSAEWKEEKRDKKENIVIYSREHEDEAKKLLEFRGDAEIDAKIENIVEIFNDPEQRVCWDNTMEEFSHLWKNDDGFIVNYSRTKPFLGGLIASRDFIAILKFKPTEKGHWISAGSSTKQVPVDEKKGVTRGWCFPAGWYMEPIGENKTKIYYLIRTDLKGALPLWAVNKGSFAAIAMFFTSIRDEVKKRYSK</sequence>
<name>A0A5J4VIC2_9EUKA</name>
<evidence type="ECO:0000256" key="1">
    <source>
        <dbReference type="ARBA" id="ARBA00022448"/>
    </source>
</evidence>
<feature type="domain" description="START" evidence="5">
    <location>
        <begin position="30"/>
        <end position="216"/>
    </location>
</feature>
<reference evidence="6 7" key="1">
    <citation type="submission" date="2019-03" db="EMBL/GenBank/DDBJ databases">
        <title>Single cell metagenomics reveals metabolic interactions within the superorganism composed of flagellate Streblomastix strix and complex community of Bacteroidetes bacteria on its surface.</title>
        <authorList>
            <person name="Treitli S.C."/>
            <person name="Kolisko M."/>
            <person name="Husnik F."/>
            <person name="Keeling P."/>
            <person name="Hampl V."/>
        </authorList>
    </citation>
    <scope>NUCLEOTIDE SEQUENCE [LARGE SCALE GENOMIC DNA]</scope>
    <source>
        <strain evidence="6">ST1C</strain>
    </source>
</reference>
<accession>A0A5J4VIC2</accession>
<dbReference type="Gene3D" id="3.30.530.20">
    <property type="match status" value="1"/>
</dbReference>
<dbReference type="GO" id="GO:0008289">
    <property type="term" value="F:lipid binding"/>
    <property type="evidence" value="ECO:0007669"/>
    <property type="project" value="UniProtKB-KW"/>
</dbReference>
<dbReference type="InterPro" id="IPR002913">
    <property type="entry name" value="START_lipid-bd_dom"/>
</dbReference>
<organism evidence="6 7">
    <name type="scientific">Streblomastix strix</name>
    <dbReference type="NCBI Taxonomy" id="222440"/>
    <lineage>
        <taxon>Eukaryota</taxon>
        <taxon>Metamonada</taxon>
        <taxon>Preaxostyla</taxon>
        <taxon>Oxymonadida</taxon>
        <taxon>Streblomastigidae</taxon>
        <taxon>Streblomastix</taxon>
    </lineage>
</organism>